<gene>
    <name evidence="10" type="ORF">CAXC1_10010</name>
</gene>
<dbReference type="PANTHER" id="PTHR42946">
    <property type="entry name" value="PHOSPHOHEXOSE MUTASE"/>
    <property type="match status" value="1"/>
</dbReference>
<organism evidence="10 11">
    <name type="scientific">Candidatus Xenohaliotis californiensis</name>
    <dbReference type="NCBI Taxonomy" id="84677"/>
    <lineage>
        <taxon>Bacteria</taxon>
        <taxon>Pseudomonadati</taxon>
        <taxon>Pseudomonadota</taxon>
        <taxon>Alphaproteobacteria</taxon>
        <taxon>Rickettsiales</taxon>
        <taxon>Anaplasmataceae</taxon>
        <taxon>Candidatus Xenohaliotis</taxon>
    </lineage>
</organism>
<dbReference type="InterPro" id="IPR005846">
    <property type="entry name" value="A-D-PHexomutase_a/b/a-III"/>
</dbReference>
<feature type="domain" description="Alpha-D-phosphohexomutase alpha/beta/alpha" evidence="8">
    <location>
        <begin position="163"/>
        <end position="255"/>
    </location>
</feature>
<dbReference type="SUPFAM" id="SSF53738">
    <property type="entry name" value="Phosphoglucomutase, first 3 domains"/>
    <property type="match status" value="3"/>
</dbReference>
<sequence length="448" mass="49641">MVLNNLFGTDGIRGKVGEFPIIYSFTIKLGISLAILLQRRLLLGALAIGMDTRTSSKSLAKFLALGANTAGLDVYFCGVVPSMAVAIIAKNNNDISVGCMVSASHNQFCDNGFKFFDSNGIKFSKDMEFEFTKIVSSIDDDLIKYSVAGIYCGSKFVSLYYNFIDSLAASIIKNPKLKIVFDCANGSLSFCTYSLFLNKIFDLVCINNLPNGCNINLDCGSEFPLSLSQKVVEHCADLGFAFDGDGDRLVVCDEFGKVIDFNYVMALLILFNKEKYSDNNGFVSTNMVNNALLLFAKKNDIPFFLSDVGDSNVSSLMHKKKCRLGGESSGHFIFNEFCIASDSLVSAIKIIEALQFFNLQPSEMQKFFTLNPQKIYNYYYSNYAAISGLLESNIFKEFVGNMLDTKIFIRFSGTEKCLRIVVSAMDIDDVDSALKDIINFIDSNFEYS</sequence>
<dbReference type="RefSeq" id="WP_338363689.1">
    <property type="nucleotide sequence ID" value="NZ_CAWVOK010000011.1"/>
</dbReference>
<dbReference type="InterPro" id="IPR050060">
    <property type="entry name" value="Phosphoglucosamine_mutase"/>
</dbReference>
<dbReference type="InterPro" id="IPR005845">
    <property type="entry name" value="A-D-PHexomutase_a/b/a-II"/>
</dbReference>
<proteinExistence type="inferred from homology"/>
<name>A0ABP0EUL2_9RICK</name>
<dbReference type="InterPro" id="IPR016055">
    <property type="entry name" value="A-D-PHexomutase_a/b/a-I/II/III"/>
</dbReference>
<dbReference type="InterPro" id="IPR036900">
    <property type="entry name" value="A-D-PHexomutase_C_sf"/>
</dbReference>
<dbReference type="EC" id="5.4.2.10" evidence="10"/>
<comment type="cofactor">
    <cofactor evidence="1">
        <name>Mg(2+)</name>
        <dbReference type="ChEBI" id="CHEBI:18420"/>
    </cofactor>
</comment>
<keyword evidence="11" id="KW-1185">Reference proteome</keyword>
<dbReference type="InterPro" id="IPR005841">
    <property type="entry name" value="Alpha-D-phosphohexomutase_SF"/>
</dbReference>
<dbReference type="Proteomes" id="UP001314181">
    <property type="component" value="Unassembled WGS sequence"/>
</dbReference>
<keyword evidence="5" id="KW-0460">Magnesium</keyword>
<evidence type="ECO:0000256" key="6">
    <source>
        <dbReference type="ARBA" id="ARBA00023235"/>
    </source>
</evidence>
<dbReference type="SUPFAM" id="SSF55957">
    <property type="entry name" value="Phosphoglucomutase, C-terminal domain"/>
    <property type="match status" value="1"/>
</dbReference>
<evidence type="ECO:0000256" key="4">
    <source>
        <dbReference type="ARBA" id="ARBA00022723"/>
    </source>
</evidence>
<evidence type="ECO:0000256" key="3">
    <source>
        <dbReference type="ARBA" id="ARBA00022553"/>
    </source>
</evidence>
<feature type="domain" description="Alpha-D-phosphohexomutase alpha/beta/alpha" evidence="9">
    <location>
        <begin position="262"/>
        <end position="363"/>
    </location>
</feature>
<dbReference type="Pfam" id="PF02878">
    <property type="entry name" value="PGM_PMM_I"/>
    <property type="match status" value="1"/>
</dbReference>
<dbReference type="Pfam" id="PF02879">
    <property type="entry name" value="PGM_PMM_II"/>
    <property type="match status" value="1"/>
</dbReference>
<keyword evidence="4" id="KW-0479">Metal-binding</keyword>
<dbReference type="Gene3D" id="3.40.120.10">
    <property type="entry name" value="Alpha-D-Glucose-1,6-Bisphosphate, subunit A, domain 3"/>
    <property type="match status" value="3"/>
</dbReference>
<protein>
    <submittedName>
        <fullName evidence="10">Phosphoglucosamine mutase</fullName>
        <ecNumber evidence="10">5.4.2.10</ecNumber>
    </submittedName>
</protein>
<dbReference type="PRINTS" id="PR00509">
    <property type="entry name" value="PGMPMM"/>
</dbReference>
<dbReference type="GO" id="GO:0008966">
    <property type="term" value="F:phosphoglucosamine mutase activity"/>
    <property type="evidence" value="ECO:0007669"/>
    <property type="project" value="UniProtKB-EC"/>
</dbReference>
<accession>A0ABP0EUL2</accession>
<dbReference type="Gene3D" id="3.30.310.50">
    <property type="entry name" value="Alpha-D-phosphohexomutase, C-terminal domain"/>
    <property type="match status" value="1"/>
</dbReference>
<reference evidence="10 11" key="1">
    <citation type="submission" date="2024-01" db="EMBL/GenBank/DDBJ databases">
        <authorList>
            <person name="Kunselman E."/>
        </authorList>
    </citation>
    <scope>NUCLEOTIDE SEQUENCE [LARGE SCALE GENOMIC DNA]</scope>
    <source>
        <strain evidence="10">2 abalone samples</strain>
    </source>
</reference>
<evidence type="ECO:0000313" key="11">
    <source>
        <dbReference type="Proteomes" id="UP001314181"/>
    </source>
</evidence>
<evidence type="ECO:0000256" key="5">
    <source>
        <dbReference type="ARBA" id="ARBA00022842"/>
    </source>
</evidence>
<keyword evidence="6 10" id="KW-0413">Isomerase</keyword>
<dbReference type="InterPro" id="IPR005844">
    <property type="entry name" value="A-D-PHexomutase_a/b/a-I"/>
</dbReference>
<keyword evidence="3" id="KW-0597">Phosphoprotein</keyword>
<evidence type="ECO:0000259" key="7">
    <source>
        <dbReference type="Pfam" id="PF02878"/>
    </source>
</evidence>
<evidence type="ECO:0000256" key="1">
    <source>
        <dbReference type="ARBA" id="ARBA00001946"/>
    </source>
</evidence>
<evidence type="ECO:0000313" key="10">
    <source>
        <dbReference type="EMBL" id="CAK8162592.1"/>
    </source>
</evidence>
<comment type="similarity">
    <text evidence="2">Belongs to the phosphohexose mutase family.</text>
</comment>
<dbReference type="PANTHER" id="PTHR42946:SF1">
    <property type="entry name" value="PHOSPHOGLUCOMUTASE (ALPHA-D-GLUCOSE-1,6-BISPHOSPHATE-DEPENDENT)"/>
    <property type="match status" value="1"/>
</dbReference>
<dbReference type="Pfam" id="PF02880">
    <property type="entry name" value="PGM_PMM_III"/>
    <property type="match status" value="1"/>
</dbReference>
<evidence type="ECO:0000259" key="8">
    <source>
        <dbReference type="Pfam" id="PF02879"/>
    </source>
</evidence>
<dbReference type="EMBL" id="CAWVOK010000011">
    <property type="protein sequence ID" value="CAK8162592.1"/>
    <property type="molecule type" value="Genomic_DNA"/>
</dbReference>
<feature type="domain" description="Alpha-D-phosphohexomutase alpha/beta/alpha" evidence="7">
    <location>
        <begin position="5"/>
        <end position="139"/>
    </location>
</feature>
<evidence type="ECO:0000256" key="2">
    <source>
        <dbReference type="ARBA" id="ARBA00010231"/>
    </source>
</evidence>
<comment type="caution">
    <text evidence="10">The sequence shown here is derived from an EMBL/GenBank/DDBJ whole genome shotgun (WGS) entry which is preliminary data.</text>
</comment>
<evidence type="ECO:0000259" key="9">
    <source>
        <dbReference type="Pfam" id="PF02880"/>
    </source>
</evidence>